<protein>
    <recommendedName>
        <fullName evidence="2">Serine aminopeptidase S33 domain-containing protein</fullName>
    </recommendedName>
</protein>
<accession>A0A9W7AN02</accession>
<dbReference type="Gene3D" id="3.40.50.1820">
    <property type="entry name" value="alpha/beta hydrolase"/>
    <property type="match status" value="1"/>
</dbReference>
<proteinExistence type="predicted"/>
<organism evidence="3 4">
    <name type="scientific">Triparma laevis f. longispina</name>
    <dbReference type="NCBI Taxonomy" id="1714387"/>
    <lineage>
        <taxon>Eukaryota</taxon>
        <taxon>Sar</taxon>
        <taxon>Stramenopiles</taxon>
        <taxon>Ochrophyta</taxon>
        <taxon>Bolidophyceae</taxon>
        <taxon>Parmales</taxon>
        <taxon>Triparmaceae</taxon>
        <taxon>Triparma</taxon>
    </lineage>
</organism>
<dbReference type="OrthoDB" id="2498029at2759"/>
<evidence type="ECO:0000259" key="2">
    <source>
        <dbReference type="Pfam" id="PF12146"/>
    </source>
</evidence>
<comment type="caution">
    <text evidence="3">The sequence shown here is derived from an EMBL/GenBank/DDBJ whole genome shotgun (WGS) entry which is preliminary data.</text>
</comment>
<dbReference type="InterPro" id="IPR051044">
    <property type="entry name" value="MAG_DAG_Lipase"/>
</dbReference>
<dbReference type="Proteomes" id="UP001165122">
    <property type="component" value="Unassembled WGS sequence"/>
</dbReference>
<feature type="transmembrane region" description="Helical" evidence="1">
    <location>
        <begin position="363"/>
        <end position="384"/>
    </location>
</feature>
<dbReference type="AlphaFoldDB" id="A0A9W7AN02"/>
<feature type="domain" description="Serine aminopeptidase S33" evidence="2">
    <location>
        <begin position="54"/>
        <end position="310"/>
    </location>
</feature>
<keyword evidence="4" id="KW-1185">Reference proteome</keyword>
<dbReference type="SUPFAM" id="SSF53474">
    <property type="entry name" value="alpha/beta-Hydrolases"/>
    <property type="match status" value="1"/>
</dbReference>
<dbReference type="PANTHER" id="PTHR11614">
    <property type="entry name" value="PHOSPHOLIPASE-RELATED"/>
    <property type="match status" value="1"/>
</dbReference>
<dbReference type="Pfam" id="PF12146">
    <property type="entry name" value="Hydrolase_4"/>
    <property type="match status" value="1"/>
</dbReference>
<evidence type="ECO:0000313" key="3">
    <source>
        <dbReference type="EMBL" id="GMH74639.1"/>
    </source>
</evidence>
<keyword evidence="1" id="KW-0472">Membrane</keyword>
<keyword evidence="1" id="KW-0812">Transmembrane</keyword>
<sequence>MPGTLFSAQSKFLSTGKYFNLQSSLDADGSSVRLSCCRFEASPEDKRVGKTIEVVFLTGWNESYIKYWELFRDLTSAGFNVTTMDHRSQGLSGRVVEPSAMSFIIDFDSYVVDAEKLVHHVKSRFSPSGPIALVAHSMGGLVSMKLSAFFPNAFLCVVCSAPMIQFKTAPFPWGFAGAMSHLFCALGWGRSFAIGFPKKGWEPENMALPVGTTHDEERCKCWMMMQREHPKIVLAGPSNQWIRASWRGCNSFMKYFFGKSNFPIPVLLFRAGKDRFVHESSQDTFLKNNGSKTRVVSFPNAFHELFLEKDDVRGVAVEEIKKFIVGVGQGERGMLGETVVVGEKEEEEEEGVEETKRSGGAGLAGVTVTLSALVLGVLVARVVARREK</sequence>
<name>A0A9W7AN02_9STRA</name>
<gene>
    <name evidence="3" type="ORF">TrLO_g1932</name>
</gene>
<dbReference type="InterPro" id="IPR029058">
    <property type="entry name" value="AB_hydrolase_fold"/>
</dbReference>
<keyword evidence="1" id="KW-1133">Transmembrane helix</keyword>
<reference evidence="4" key="1">
    <citation type="journal article" date="2023" name="Commun. Biol.">
        <title>Genome analysis of Parmales, the sister group of diatoms, reveals the evolutionary specialization of diatoms from phago-mixotrophs to photoautotrophs.</title>
        <authorList>
            <person name="Ban H."/>
            <person name="Sato S."/>
            <person name="Yoshikawa S."/>
            <person name="Yamada K."/>
            <person name="Nakamura Y."/>
            <person name="Ichinomiya M."/>
            <person name="Sato N."/>
            <person name="Blanc-Mathieu R."/>
            <person name="Endo H."/>
            <person name="Kuwata A."/>
            <person name="Ogata H."/>
        </authorList>
    </citation>
    <scope>NUCLEOTIDE SEQUENCE [LARGE SCALE GENOMIC DNA]</scope>
    <source>
        <strain evidence="4">NIES 3700</strain>
    </source>
</reference>
<dbReference type="EMBL" id="BRXW01000700">
    <property type="protein sequence ID" value="GMH74639.1"/>
    <property type="molecule type" value="Genomic_DNA"/>
</dbReference>
<evidence type="ECO:0000313" key="4">
    <source>
        <dbReference type="Proteomes" id="UP001165122"/>
    </source>
</evidence>
<dbReference type="InterPro" id="IPR022742">
    <property type="entry name" value="Hydrolase_4"/>
</dbReference>
<evidence type="ECO:0000256" key="1">
    <source>
        <dbReference type="SAM" id="Phobius"/>
    </source>
</evidence>